<sequence>MIYGKRNLADEAISLLQRATDGFDDEYGSGSMGCAVYDTAWVSLVAKGTGDEKHWLFPECFSYLLDSQLDDGSWGSNPRSQIDGILNTGAALLALKRHQSDPMQINDNDTRAARENLAGRIDNATRSLRSQMLAWDVTATRHVGYEIIVPALLRYLQHEDDTLVFEFPGKAALKALTDAKLARFKPEYLYGSNKSTVLHSLEVLIGMVDFDKLSHHKTHGSMMASPSSTAAYLMNTSQWHQDSEDYLRRVLASCPGLGSGGVPSAYPSMHFEYTWVLSTLLRSGLAVSDLECTGLRKMEQVVIRGLENGNGAILSMTLLGHPVGPEKMLETFEADKHFRTYNKERDPSFTANCNVLAALLCQPDPDQYALQVLKAVSFLCDHWWSSDGRIADKWNLSHLYPNLLLVEDLTDLMALLDRGGFKGLFDQQLQSKILIASFQACLRTMLEQNPDGSWADSIEETAYGILILSEARKLSTFVSLRQTIDSAIQLGAAYIRARAGSTQPEVPIWIEKVSYTSTVLTDCYAIAALKVSEAAGEETSLVGTSLFSGDGTWHSSGRKHVKLLKQTPLFSDTPQWQLEASMVESVLFQPLLRARRLDIFPRKDMADDKYFDIIPLTWTSCNNRCGTFASTSFIYEMMVISFLNYQADEFMEASAGAVFCGRTDALSQMIDVVFSTAQPEGDIGGPERNGSHENDSGYESVLTTLSRFVAHVSNHPAVQAASPWDRESVRRELRTFLQAHVVQNKDNSSFQKQLNHSGPNGGGAVQAYAAATDTFFHWVRTTSADHTSCPYSFSFVSCLLSAFLVNGRECFPLVGEKYLAAAACRHLATMCRMYNDYGSIVRDAAEGNVNSINFPEYHEPRGGSVTIDEQKRALFDLAQYERACLDDALRRLWDVPRSTGDMAVDGIKDRQMAIWKMFCDVTDLYGQIYVVRDIASRMKVPGPGLDGVSHPKSLPGTAVAT</sequence>
<dbReference type="SUPFAM" id="SSF48239">
    <property type="entry name" value="Terpenoid cyclases/Protein prenyltransferases"/>
    <property type="match status" value="1"/>
</dbReference>
<comment type="cofactor">
    <cofactor evidence="1">
        <name>Mg(2+)</name>
        <dbReference type="ChEBI" id="CHEBI:18420"/>
    </cofactor>
</comment>
<dbReference type="GO" id="GO:0000287">
    <property type="term" value="F:magnesium ion binding"/>
    <property type="evidence" value="ECO:0007669"/>
    <property type="project" value="TreeGrafter"/>
</dbReference>
<protein>
    <submittedName>
        <fullName evidence="7">Ent-kaurene synthase</fullName>
    </submittedName>
</protein>
<evidence type="ECO:0000256" key="6">
    <source>
        <dbReference type="ARBA" id="ARBA00023239"/>
    </source>
</evidence>
<proteinExistence type="inferred from homology"/>
<dbReference type="InterPro" id="IPR008930">
    <property type="entry name" value="Terpenoid_cyclase/PrenylTrfase"/>
</dbReference>
<dbReference type="GO" id="GO:0016853">
    <property type="term" value="F:isomerase activity"/>
    <property type="evidence" value="ECO:0007669"/>
    <property type="project" value="UniProtKB-KW"/>
</dbReference>
<reference evidence="7" key="1">
    <citation type="submission" date="2017-09" db="EMBL/GenBank/DDBJ databases">
        <title>Polyketide synthases of a Diaporthe helianthi virulent isolate.</title>
        <authorList>
            <person name="Baroncelli R."/>
        </authorList>
    </citation>
    <scope>NUCLEOTIDE SEQUENCE [LARGE SCALE GENOMIC DNA]</scope>
    <source>
        <strain evidence="7">7/96</strain>
    </source>
</reference>
<dbReference type="InterPro" id="IPR017057">
    <property type="entry name" value="Ent-kaurene_synthase_fun"/>
</dbReference>
<organism evidence="7 8">
    <name type="scientific">Diaporthe helianthi</name>
    <dbReference type="NCBI Taxonomy" id="158607"/>
    <lineage>
        <taxon>Eukaryota</taxon>
        <taxon>Fungi</taxon>
        <taxon>Dikarya</taxon>
        <taxon>Ascomycota</taxon>
        <taxon>Pezizomycotina</taxon>
        <taxon>Sordariomycetes</taxon>
        <taxon>Sordariomycetidae</taxon>
        <taxon>Diaporthales</taxon>
        <taxon>Diaporthaceae</taxon>
        <taxon>Diaporthe</taxon>
    </lineage>
</organism>
<keyword evidence="4" id="KW-0460">Magnesium</keyword>
<dbReference type="Gene3D" id="1.50.10.20">
    <property type="match status" value="1"/>
</dbReference>
<gene>
    <name evidence="7" type="ORF">DHEL01_v208648</name>
</gene>
<keyword evidence="5" id="KW-0413">Isomerase</keyword>
<keyword evidence="3" id="KW-0479">Metal-binding</keyword>
<name>A0A2P5HRS2_DIAHE</name>
<evidence type="ECO:0000256" key="5">
    <source>
        <dbReference type="ARBA" id="ARBA00023235"/>
    </source>
</evidence>
<accession>A0A2P5HRS2</accession>
<keyword evidence="8" id="KW-1185">Reference proteome</keyword>
<dbReference type="PANTHER" id="PTHR31739">
    <property type="entry name" value="ENT-COPALYL DIPHOSPHATE SYNTHASE, CHLOROPLASTIC"/>
    <property type="match status" value="1"/>
</dbReference>
<dbReference type="Gene3D" id="1.50.10.160">
    <property type="match status" value="1"/>
</dbReference>
<dbReference type="STRING" id="158607.A0A2P5HRS2"/>
<evidence type="ECO:0000313" key="8">
    <source>
        <dbReference type="Proteomes" id="UP000094444"/>
    </source>
</evidence>
<dbReference type="GO" id="GO:0016102">
    <property type="term" value="P:diterpenoid biosynthetic process"/>
    <property type="evidence" value="ECO:0007669"/>
    <property type="project" value="TreeGrafter"/>
</dbReference>
<dbReference type="PANTHER" id="PTHR31739:SF25">
    <property type="entry name" value="(E,E)-GERANYLLINALOOL SYNTHASE"/>
    <property type="match status" value="1"/>
</dbReference>
<dbReference type="InterPro" id="IPR008949">
    <property type="entry name" value="Isoprenoid_synthase_dom_sf"/>
</dbReference>
<evidence type="ECO:0000256" key="4">
    <source>
        <dbReference type="ARBA" id="ARBA00022842"/>
    </source>
</evidence>
<dbReference type="SUPFAM" id="SSF48576">
    <property type="entry name" value="Terpenoid synthases"/>
    <property type="match status" value="1"/>
</dbReference>
<dbReference type="InterPro" id="IPR050148">
    <property type="entry name" value="Terpene_synthase-like"/>
</dbReference>
<dbReference type="PIRSF" id="PIRSF036498">
    <property type="entry name" value="Ent-kaurene_synthase_fungi"/>
    <property type="match status" value="1"/>
</dbReference>
<dbReference type="GO" id="GO:0010333">
    <property type="term" value="F:terpene synthase activity"/>
    <property type="evidence" value="ECO:0007669"/>
    <property type="project" value="InterPro"/>
</dbReference>
<comment type="caution">
    <text evidence="7">The sequence shown here is derived from an EMBL/GenBank/DDBJ whole genome shotgun (WGS) entry which is preliminary data.</text>
</comment>
<dbReference type="AlphaFoldDB" id="A0A2P5HRS2"/>
<dbReference type="EMBL" id="MAVT02000889">
    <property type="protein sequence ID" value="POS72958.1"/>
    <property type="molecule type" value="Genomic_DNA"/>
</dbReference>
<comment type="similarity">
    <text evidence="2">Belongs to the terpene synthase family.</text>
</comment>
<keyword evidence="6" id="KW-0456">Lyase</keyword>
<evidence type="ECO:0000256" key="1">
    <source>
        <dbReference type="ARBA" id="ARBA00001946"/>
    </source>
</evidence>
<evidence type="ECO:0000256" key="3">
    <source>
        <dbReference type="ARBA" id="ARBA00022723"/>
    </source>
</evidence>
<evidence type="ECO:0000256" key="2">
    <source>
        <dbReference type="ARBA" id="ARBA00006333"/>
    </source>
</evidence>
<evidence type="ECO:0000313" key="7">
    <source>
        <dbReference type="EMBL" id="POS72958.1"/>
    </source>
</evidence>
<dbReference type="OrthoDB" id="2343925at2759"/>
<dbReference type="Proteomes" id="UP000094444">
    <property type="component" value="Unassembled WGS sequence"/>
</dbReference>
<dbReference type="InParanoid" id="A0A2P5HRS2"/>